<comment type="caution">
    <text evidence="3">The sequence shown here is derived from an EMBL/GenBank/DDBJ whole genome shotgun (WGS) entry which is preliminary data.</text>
</comment>
<dbReference type="EMBL" id="JBCLPP010000060">
    <property type="protein sequence ID" value="MEY8246596.1"/>
    <property type="molecule type" value="Genomic_DNA"/>
</dbReference>
<organism evidence="3 4">
    <name type="scientific">Heminiphilus faecis</name>
    <dbReference type="NCBI Taxonomy" id="2601703"/>
    <lineage>
        <taxon>Bacteria</taxon>
        <taxon>Pseudomonadati</taxon>
        <taxon>Bacteroidota</taxon>
        <taxon>Bacteroidia</taxon>
        <taxon>Bacteroidales</taxon>
        <taxon>Muribaculaceae</taxon>
        <taxon>Heminiphilus</taxon>
    </lineage>
</organism>
<feature type="signal peptide" evidence="1">
    <location>
        <begin position="1"/>
        <end position="23"/>
    </location>
</feature>
<keyword evidence="1" id="KW-0732">Signal</keyword>
<dbReference type="Proteomes" id="UP001565200">
    <property type="component" value="Unassembled WGS sequence"/>
</dbReference>
<dbReference type="InterPro" id="IPR025665">
    <property type="entry name" value="Beta-barrel_OMP_2"/>
</dbReference>
<evidence type="ECO:0000259" key="2">
    <source>
        <dbReference type="Pfam" id="PF13568"/>
    </source>
</evidence>
<name>A0ABV4CZ11_9BACT</name>
<gene>
    <name evidence="3" type="ORF">AAK873_13390</name>
</gene>
<evidence type="ECO:0000313" key="3">
    <source>
        <dbReference type="EMBL" id="MEY8246596.1"/>
    </source>
</evidence>
<feature type="domain" description="Outer membrane protein beta-barrel" evidence="2">
    <location>
        <begin position="23"/>
        <end position="196"/>
    </location>
</feature>
<dbReference type="RefSeq" id="WP_121699538.1">
    <property type="nucleotide sequence ID" value="NZ_JBCLPP010000060.1"/>
</dbReference>
<accession>A0ABV4CZ11</accession>
<proteinExistence type="predicted"/>
<protein>
    <submittedName>
        <fullName evidence="3">Porin family protein</fullName>
    </submittedName>
</protein>
<feature type="chain" id="PRO_5046318795" evidence="1">
    <location>
        <begin position="24"/>
        <end position="219"/>
    </location>
</feature>
<evidence type="ECO:0000313" key="4">
    <source>
        <dbReference type="Proteomes" id="UP001565200"/>
    </source>
</evidence>
<dbReference type="Pfam" id="PF13568">
    <property type="entry name" value="OMP_b-brl_2"/>
    <property type="match status" value="1"/>
</dbReference>
<evidence type="ECO:0000256" key="1">
    <source>
        <dbReference type="SAM" id="SignalP"/>
    </source>
</evidence>
<reference evidence="3 4" key="1">
    <citation type="submission" date="2024-03" db="EMBL/GenBank/DDBJ databases">
        <title>Mouse gut bacterial collection (mGBC) of GemPharmatech.</title>
        <authorList>
            <person name="He Y."/>
            <person name="Dong L."/>
            <person name="Wu D."/>
            <person name="Gao X."/>
            <person name="Lin Z."/>
        </authorList>
    </citation>
    <scope>NUCLEOTIDE SEQUENCE [LARGE SCALE GENOMIC DNA]</scope>
    <source>
        <strain evidence="3 4">54-13</strain>
    </source>
</reference>
<keyword evidence="4" id="KW-1185">Reference proteome</keyword>
<sequence length="219" mass="24364">MRPNFSFISVLLIAMVTNISLSAQSLRWGAQAGVNINAPDSENTRIGFNVGGKAEYNFRSPSKGWLVDAEVNLSYIPYGQKVSYEHETTPGGTWQPSKTADFNNNTYFLNLPVTAGYRVAVSDNVSININAGMFFNVGLWGRAKLKYPGFDMDESSFKKGSEGGDMKRFNYGAIVKAGLQFKEHYQLSVSYNNGLSKPGYNHAMTNRQRMFNISLGYIF</sequence>